<reference evidence="6 7" key="1">
    <citation type="journal article" date="2019" name="Int. J. Syst. Evol. Microbiol.">
        <title>The Global Catalogue of Microorganisms (GCM) 10K type strain sequencing project: providing services to taxonomists for standard genome sequencing and annotation.</title>
        <authorList>
            <consortium name="The Broad Institute Genomics Platform"/>
            <consortium name="The Broad Institute Genome Sequencing Center for Infectious Disease"/>
            <person name="Wu L."/>
            <person name="Ma J."/>
        </authorList>
    </citation>
    <scope>NUCLEOTIDE SEQUENCE [LARGE SCALE GENOMIC DNA]</scope>
    <source>
        <strain evidence="6 7">JCM 3272</strain>
    </source>
</reference>
<evidence type="ECO:0000256" key="2">
    <source>
        <dbReference type="ARBA" id="ARBA00022692"/>
    </source>
</evidence>
<evidence type="ECO:0000256" key="1">
    <source>
        <dbReference type="ARBA" id="ARBA00004141"/>
    </source>
</evidence>
<proteinExistence type="predicted"/>
<gene>
    <name evidence="6" type="ORF">GCM10010170_038100</name>
</gene>
<protein>
    <submittedName>
        <fullName evidence="6">Decaprenyl-phosphate phosphoribosyltransferase</fullName>
    </submittedName>
</protein>
<keyword evidence="4 5" id="KW-0472">Membrane</keyword>
<name>A0ABN3GD92_9ACTN</name>
<keyword evidence="6" id="KW-0328">Glycosyltransferase</keyword>
<dbReference type="Pfam" id="PF01040">
    <property type="entry name" value="UbiA"/>
    <property type="match status" value="1"/>
</dbReference>
<feature type="transmembrane region" description="Helical" evidence="5">
    <location>
        <begin position="245"/>
        <end position="266"/>
    </location>
</feature>
<dbReference type="InterPro" id="IPR000537">
    <property type="entry name" value="UbiA_prenyltransferase"/>
</dbReference>
<feature type="transmembrane region" description="Helical" evidence="5">
    <location>
        <begin position="221"/>
        <end position="239"/>
    </location>
</feature>
<dbReference type="EMBL" id="BAAARV010000027">
    <property type="protein sequence ID" value="GAA2349077.1"/>
    <property type="molecule type" value="Genomic_DNA"/>
</dbReference>
<evidence type="ECO:0000256" key="4">
    <source>
        <dbReference type="ARBA" id="ARBA00023136"/>
    </source>
</evidence>
<dbReference type="InterPro" id="IPR044878">
    <property type="entry name" value="UbiA_sf"/>
</dbReference>
<keyword evidence="7" id="KW-1185">Reference proteome</keyword>
<comment type="subcellular location">
    <subcellularLocation>
        <location evidence="1">Membrane</location>
        <topology evidence="1">Multi-pass membrane protein</topology>
    </subcellularLocation>
</comment>
<dbReference type="Gene3D" id="1.10.357.140">
    <property type="entry name" value="UbiA prenyltransferase"/>
    <property type="match status" value="1"/>
</dbReference>
<dbReference type="RefSeq" id="WP_344613759.1">
    <property type="nucleotide sequence ID" value="NZ_BAAARV010000027.1"/>
</dbReference>
<evidence type="ECO:0000256" key="3">
    <source>
        <dbReference type="ARBA" id="ARBA00022989"/>
    </source>
</evidence>
<evidence type="ECO:0000256" key="5">
    <source>
        <dbReference type="SAM" id="Phobius"/>
    </source>
</evidence>
<keyword evidence="3 5" id="KW-1133">Transmembrane helix</keyword>
<dbReference type="GO" id="GO:0016757">
    <property type="term" value="F:glycosyltransferase activity"/>
    <property type="evidence" value="ECO:0007669"/>
    <property type="project" value="UniProtKB-KW"/>
</dbReference>
<comment type="caution">
    <text evidence="6">The sequence shown here is derived from an EMBL/GenBank/DDBJ whole genome shotgun (WGS) entry which is preliminary data.</text>
</comment>
<feature type="transmembrane region" description="Helical" evidence="5">
    <location>
        <begin position="58"/>
        <end position="75"/>
    </location>
</feature>
<evidence type="ECO:0000313" key="7">
    <source>
        <dbReference type="Proteomes" id="UP001501444"/>
    </source>
</evidence>
<feature type="transmembrane region" description="Helical" evidence="5">
    <location>
        <begin position="287"/>
        <end position="308"/>
    </location>
</feature>
<dbReference type="Proteomes" id="UP001501444">
    <property type="component" value="Unassembled WGS sequence"/>
</dbReference>
<organism evidence="6 7">
    <name type="scientific">Dactylosporangium salmoneum</name>
    <dbReference type="NCBI Taxonomy" id="53361"/>
    <lineage>
        <taxon>Bacteria</taxon>
        <taxon>Bacillati</taxon>
        <taxon>Actinomycetota</taxon>
        <taxon>Actinomycetes</taxon>
        <taxon>Micromonosporales</taxon>
        <taxon>Micromonosporaceae</taxon>
        <taxon>Dactylosporangium</taxon>
    </lineage>
</organism>
<accession>A0ABN3GD92</accession>
<keyword evidence="6" id="KW-0808">Transferase</keyword>
<feature type="transmembrane region" description="Helical" evidence="5">
    <location>
        <begin position="96"/>
        <end position="119"/>
    </location>
</feature>
<evidence type="ECO:0000313" key="6">
    <source>
        <dbReference type="EMBL" id="GAA2349077.1"/>
    </source>
</evidence>
<feature type="transmembrane region" description="Helical" evidence="5">
    <location>
        <begin position="172"/>
        <end position="192"/>
    </location>
</feature>
<dbReference type="CDD" id="cd13963">
    <property type="entry name" value="PT_UbiA_2"/>
    <property type="match status" value="1"/>
</dbReference>
<keyword evidence="2 5" id="KW-0812">Transmembrane</keyword>
<sequence>MSAEGVVELPAPVPVAVRPAGWQLLRLARPRQWAKNLLAVPLALADAGGWGWPVLARAGWAVAVFTCAAVLVYVGNDISDRRADRLHPVKRHRPIAAGRVSVPLAVSFAAAVAALLAALLLFGPAVPPWPVAGYLLLNVAYSRWLKHAAPLDVCVVALGFVLRVWYGYDAVGAAVSLPLLGAVFTGCLVLVLGKRRHELGAGGPAHRPALAGYTLQLTDQLLGLSLALSAGAFLLYLATDAPVGHYRQAVLLVAAPAGLFAAFRYLQAIHVHRAGGDPVRAVLHDGPIVASAALVGVVLAAAIALNHYPHLVHWMGP</sequence>